<dbReference type="AlphaFoldDB" id="A0A9D1LEU7"/>
<feature type="transmembrane region" description="Helical" evidence="1">
    <location>
        <begin position="93"/>
        <end position="113"/>
    </location>
</feature>
<sequence length="495" mass="53955">MSKPAKAGTLASAGGKKYLQTKEWIFYLLAVFFFSAMTGMVNSYRRAYLVDVLLLPNDQLSFFNGFTQAAGYVLSFLYALILDNKKVKNNQKFKPLGLLAAIPCGVVTALIFWTPDFVQQNPSVLMVWLCALALIQGCATYFGGTITMAAAVMTPNDKEREQLLSFRGISSAIGNSAPLVIVLVVAAIVKAGNGGQENPALSYFISAILCGIVGSVTMLLGMSALKERLVYRAERKNPFKGLAAVFRSKHAWVILISEFLKSFRAIATYMEPFIAAAILGSSSQTVLFALPVGVGTMVGMLIISRLLKRYTSRVLYIASGIYSVCINVVAFGVGYAYLTHMEALPWLNYLFIVCLFGTGIQFGASNLLPEMFKADVLDDIELKTGTRLDASLGFFIGIGSTISGVIANSLVPHILYGDNSIILYQQGLGDGTMQTLHTKIMLLLFYTVFHGIMMLLAGLPFLFYKLSGKEAQRVHEAVLKQREALAKETGIQNVE</sequence>
<dbReference type="Pfam" id="PF13347">
    <property type="entry name" value="MFS_2"/>
    <property type="match status" value="1"/>
</dbReference>
<evidence type="ECO:0000313" key="2">
    <source>
        <dbReference type="EMBL" id="HIU36221.1"/>
    </source>
</evidence>
<keyword evidence="1" id="KW-0812">Transmembrane</keyword>
<feature type="transmembrane region" description="Helical" evidence="1">
    <location>
        <begin position="24"/>
        <end position="41"/>
    </location>
</feature>
<evidence type="ECO:0000256" key="1">
    <source>
        <dbReference type="SAM" id="Phobius"/>
    </source>
</evidence>
<feature type="transmembrane region" description="Helical" evidence="1">
    <location>
        <begin position="61"/>
        <end position="81"/>
    </location>
</feature>
<dbReference type="Gene3D" id="1.20.1250.20">
    <property type="entry name" value="MFS general substrate transporter like domains"/>
    <property type="match status" value="2"/>
</dbReference>
<feature type="transmembrane region" description="Helical" evidence="1">
    <location>
        <begin position="201"/>
        <end position="225"/>
    </location>
</feature>
<feature type="transmembrane region" description="Helical" evidence="1">
    <location>
        <begin position="314"/>
        <end position="337"/>
    </location>
</feature>
<reference evidence="2" key="2">
    <citation type="journal article" date="2021" name="PeerJ">
        <title>Extensive microbial diversity within the chicken gut microbiome revealed by metagenomics and culture.</title>
        <authorList>
            <person name="Gilroy R."/>
            <person name="Ravi A."/>
            <person name="Getino M."/>
            <person name="Pursley I."/>
            <person name="Horton D.L."/>
            <person name="Alikhan N.F."/>
            <person name="Baker D."/>
            <person name="Gharbi K."/>
            <person name="Hall N."/>
            <person name="Watson M."/>
            <person name="Adriaenssens E.M."/>
            <person name="Foster-Nyarko E."/>
            <person name="Jarju S."/>
            <person name="Secka A."/>
            <person name="Antonio M."/>
            <person name="Oren A."/>
            <person name="Chaudhuri R.R."/>
            <person name="La Ragione R."/>
            <person name="Hildebrand F."/>
            <person name="Pallen M.J."/>
        </authorList>
    </citation>
    <scope>NUCLEOTIDE SEQUENCE</scope>
    <source>
        <strain evidence="2">ChiGjej1B1-19959</strain>
    </source>
</reference>
<evidence type="ECO:0000313" key="3">
    <source>
        <dbReference type="Proteomes" id="UP000824071"/>
    </source>
</evidence>
<gene>
    <name evidence="2" type="ORF">IAC53_06445</name>
</gene>
<keyword evidence="1" id="KW-1133">Transmembrane helix</keyword>
<feature type="transmembrane region" description="Helical" evidence="1">
    <location>
        <begin position="125"/>
        <end position="152"/>
    </location>
</feature>
<reference evidence="2" key="1">
    <citation type="submission" date="2020-10" db="EMBL/GenBank/DDBJ databases">
        <authorList>
            <person name="Gilroy R."/>
        </authorList>
    </citation>
    <scope>NUCLEOTIDE SEQUENCE</scope>
    <source>
        <strain evidence="2">ChiGjej1B1-19959</strain>
    </source>
</reference>
<dbReference type="PANTHER" id="PTHR11328:SF24">
    <property type="entry name" value="MAJOR FACILITATOR SUPERFAMILY (MFS) PROFILE DOMAIN-CONTAINING PROTEIN"/>
    <property type="match status" value="1"/>
</dbReference>
<keyword evidence="1" id="KW-0472">Membrane</keyword>
<dbReference type="EMBL" id="DVMW01000037">
    <property type="protein sequence ID" value="HIU36221.1"/>
    <property type="molecule type" value="Genomic_DNA"/>
</dbReference>
<feature type="transmembrane region" description="Helical" evidence="1">
    <location>
        <begin position="286"/>
        <end position="307"/>
    </location>
</feature>
<feature type="transmembrane region" description="Helical" evidence="1">
    <location>
        <begin position="440"/>
        <end position="464"/>
    </location>
</feature>
<dbReference type="PANTHER" id="PTHR11328">
    <property type="entry name" value="MAJOR FACILITATOR SUPERFAMILY DOMAIN-CONTAINING PROTEIN"/>
    <property type="match status" value="1"/>
</dbReference>
<feature type="transmembrane region" description="Helical" evidence="1">
    <location>
        <begin position="164"/>
        <end position="189"/>
    </location>
</feature>
<feature type="transmembrane region" description="Helical" evidence="1">
    <location>
        <begin position="349"/>
        <end position="369"/>
    </location>
</feature>
<name>A0A9D1LEU7_9FIRM</name>
<dbReference type="GO" id="GO:0005886">
    <property type="term" value="C:plasma membrane"/>
    <property type="evidence" value="ECO:0007669"/>
    <property type="project" value="TreeGrafter"/>
</dbReference>
<accession>A0A9D1LEU7</accession>
<organism evidence="2 3">
    <name type="scientific">Candidatus Fimenecus excrementigallinarum</name>
    <dbReference type="NCBI Taxonomy" id="2840816"/>
    <lineage>
        <taxon>Bacteria</taxon>
        <taxon>Bacillati</taxon>
        <taxon>Bacillota</taxon>
        <taxon>Clostridia</taxon>
        <taxon>Candidatus Fimenecus</taxon>
    </lineage>
</organism>
<protein>
    <submittedName>
        <fullName evidence="2">MFS transporter</fullName>
    </submittedName>
</protein>
<dbReference type="GO" id="GO:0015293">
    <property type="term" value="F:symporter activity"/>
    <property type="evidence" value="ECO:0007669"/>
    <property type="project" value="InterPro"/>
</dbReference>
<comment type="caution">
    <text evidence="2">The sequence shown here is derived from an EMBL/GenBank/DDBJ whole genome shotgun (WGS) entry which is preliminary data.</text>
</comment>
<dbReference type="GO" id="GO:0008643">
    <property type="term" value="P:carbohydrate transport"/>
    <property type="evidence" value="ECO:0007669"/>
    <property type="project" value="InterPro"/>
</dbReference>
<feature type="transmembrane region" description="Helical" evidence="1">
    <location>
        <begin position="390"/>
        <end position="411"/>
    </location>
</feature>
<dbReference type="SUPFAM" id="SSF103473">
    <property type="entry name" value="MFS general substrate transporter"/>
    <property type="match status" value="1"/>
</dbReference>
<dbReference type="Proteomes" id="UP000824071">
    <property type="component" value="Unassembled WGS sequence"/>
</dbReference>
<proteinExistence type="predicted"/>
<dbReference type="InterPro" id="IPR036259">
    <property type="entry name" value="MFS_trans_sf"/>
</dbReference>
<dbReference type="InterPro" id="IPR039672">
    <property type="entry name" value="MFS_2"/>
</dbReference>